<feature type="domain" description="RNA polymerase sigma factor 70 region 4 type 2" evidence="6">
    <location>
        <begin position="88"/>
        <end position="137"/>
    </location>
</feature>
<dbReference type="Pfam" id="PF04542">
    <property type="entry name" value="Sigma70_r2"/>
    <property type="match status" value="1"/>
</dbReference>
<protein>
    <submittedName>
        <fullName evidence="7">RNA polymerase sigma-70 factor, ECF subfamily</fullName>
    </submittedName>
</protein>
<evidence type="ECO:0000256" key="1">
    <source>
        <dbReference type="ARBA" id="ARBA00010641"/>
    </source>
</evidence>
<dbReference type="InterPro" id="IPR013324">
    <property type="entry name" value="RNA_pol_sigma_r3/r4-like"/>
</dbReference>
<dbReference type="EMBL" id="FNGL01000033">
    <property type="protein sequence ID" value="SDL42701.1"/>
    <property type="molecule type" value="Genomic_DNA"/>
</dbReference>
<comment type="caution">
    <text evidence="7">The sequence shown here is derived from an EMBL/GenBank/DDBJ whole genome shotgun (WGS) entry which is preliminary data.</text>
</comment>
<dbReference type="Pfam" id="PF08281">
    <property type="entry name" value="Sigma70_r4_2"/>
    <property type="match status" value="1"/>
</dbReference>
<dbReference type="SUPFAM" id="SSF88946">
    <property type="entry name" value="Sigma2 domain of RNA polymerase sigma factors"/>
    <property type="match status" value="1"/>
</dbReference>
<reference evidence="7 8" key="1">
    <citation type="submission" date="2016-10" db="EMBL/GenBank/DDBJ databases">
        <authorList>
            <person name="Varghese N."/>
            <person name="Submissions S."/>
        </authorList>
    </citation>
    <scope>NUCLEOTIDE SEQUENCE [LARGE SCALE GENOMIC DNA]</scope>
    <source>
        <strain evidence="7 8">NLAE-zl-C224</strain>
    </source>
</reference>
<evidence type="ECO:0000259" key="6">
    <source>
        <dbReference type="Pfam" id="PF08281"/>
    </source>
</evidence>
<keyword evidence="4" id="KW-0804">Transcription</keyword>
<dbReference type="SUPFAM" id="SSF88659">
    <property type="entry name" value="Sigma3 and sigma4 domains of RNA polymerase sigma factors"/>
    <property type="match status" value="1"/>
</dbReference>
<keyword evidence="3" id="KW-0731">Sigma factor</keyword>
<evidence type="ECO:0000256" key="4">
    <source>
        <dbReference type="ARBA" id="ARBA00023163"/>
    </source>
</evidence>
<name>A0ABY0QP79_CLOCO</name>
<keyword evidence="8" id="KW-1185">Reference proteome</keyword>
<dbReference type="Gene3D" id="1.10.10.10">
    <property type="entry name" value="Winged helix-like DNA-binding domain superfamily/Winged helix DNA-binding domain"/>
    <property type="match status" value="1"/>
</dbReference>
<dbReference type="PANTHER" id="PTHR43133:SF60">
    <property type="entry name" value="RNA POLYMERASE SIGMA FACTOR SIGV"/>
    <property type="match status" value="1"/>
</dbReference>
<organism evidence="7 8">
    <name type="scientific">Clostridium cochlearium</name>
    <dbReference type="NCBI Taxonomy" id="1494"/>
    <lineage>
        <taxon>Bacteria</taxon>
        <taxon>Bacillati</taxon>
        <taxon>Bacillota</taxon>
        <taxon>Clostridia</taxon>
        <taxon>Eubacteriales</taxon>
        <taxon>Clostridiaceae</taxon>
        <taxon>Clostridium</taxon>
    </lineage>
</organism>
<dbReference type="NCBIfam" id="TIGR02937">
    <property type="entry name" value="sigma70-ECF"/>
    <property type="match status" value="1"/>
</dbReference>
<evidence type="ECO:0000313" key="7">
    <source>
        <dbReference type="EMBL" id="SDL42701.1"/>
    </source>
</evidence>
<evidence type="ECO:0000256" key="3">
    <source>
        <dbReference type="ARBA" id="ARBA00023082"/>
    </source>
</evidence>
<keyword evidence="2" id="KW-0805">Transcription regulation</keyword>
<dbReference type="PANTHER" id="PTHR43133">
    <property type="entry name" value="RNA POLYMERASE ECF-TYPE SIGMA FACTO"/>
    <property type="match status" value="1"/>
</dbReference>
<proteinExistence type="inferred from homology"/>
<evidence type="ECO:0000259" key="5">
    <source>
        <dbReference type="Pfam" id="PF04542"/>
    </source>
</evidence>
<dbReference type="InterPro" id="IPR013249">
    <property type="entry name" value="RNA_pol_sigma70_r4_t2"/>
</dbReference>
<dbReference type="InterPro" id="IPR039425">
    <property type="entry name" value="RNA_pol_sigma-70-like"/>
</dbReference>
<dbReference type="InterPro" id="IPR036388">
    <property type="entry name" value="WH-like_DNA-bd_sf"/>
</dbReference>
<dbReference type="InterPro" id="IPR013325">
    <property type="entry name" value="RNA_pol_sigma_r2"/>
</dbReference>
<feature type="domain" description="RNA polymerase sigma-70 region 2" evidence="5">
    <location>
        <begin position="7"/>
        <end position="62"/>
    </location>
</feature>
<sequence>MFFLGNRILRDEYLAEDAIHQAFLRIIDNLDKIDKIDCHKTKGFVVIIVENIAIDFYRKRKREKTISFDEVEFYIKDIKNESNLIINDVEEAILKLSINYSSVFRLKYSQGYSNREISEILKISEQNVRQRISMGKK</sequence>
<dbReference type="InterPro" id="IPR014284">
    <property type="entry name" value="RNA_pol_sigma-70_dom"/>
</dbReference>
<dbReference type="InterPro" id="IPR007627">
    <property type="entry name" value="RNA_pol_sigma70_r2"/>
</dbReference>
<dbReference type="Proteomes" id="UP000198811">
    <property type="component" value="Unassembled WGS sequence"/>
</dbReference>
<evidence type="ECO:0000256" key="2">
    <source>
        <dbReference type="ARBA" id="ARBA00023015"/>
    </source>
</evidence>
<evidence type="ECO:0000313" key="8">
    <source>
        <dbReference type="Proteomes" id="UP000198811"/>
    </source>
</evidence>
<dbReference type="Gene3D" id="1.10.1740.10">
    <property type="match status" value="1"/>
</dbReference>
<comment type="similarity">
    <text evidence="1">Belongs to the sigma-70 factor family. ECF subfamily.</text>
</comment>
<gene>
    <name evidence="7" type="ORF">SAMN05216497_1332</name>
</gene>
<accession>A0ABY0QP79</accession>